<organism evidence="1 2">
    <name type="scientific">Aquiflexum balticum DSM 16537</name>
    <dbReference type="NCBI Taxonomy" id="758820"/>
    <lineage>
        <taxon>Bacteria</taxon>
        <taxon>Pseudomonadati</taxon>
        <taxon>Bacteroidota</taxon>
        <taxon>Cytophagia</taxon>
        <taxon>Cytophagales</taxon>
        <taxon>Cyclobacteriaceae</taxon>
        <taxon>Aquiflexum</taxon>
    </lineage>
</organism>
<evidence type="ECO:0000313" key="2">
    <source>
        <dbReference type="Proteomes" id="UP000192333"/>
    </source>
</evidence>
<accession>A0A1W2H8L0</accession>
<evidence type="ECO:0000313" key="1">
    <source>
        <dbReference type="EMBL" id="SMD45211.1"/>
    </source>
</evidence>
<proteinExistence type="predicted"/>
<name>A0A1W2H8L0_9BACT</name>
<keyword evidence="2" id="KW-1185">Reference proteome</keyword>
<reference evidence="2" key="1">
    <citation type="submission" date="2017-04" db="EMBL/GenBank/DDBJ databases">
        <authorList>
            <person name="Varghese N."/>
            <person name="Submissions S."/>
        </authorList>
    </citation>
    <scope>NUCLEOTIDE SEQUENCE [LARGE SCALE GENOMIC DNA]</scope>
    <source>
        <strain evidence="2">DSM 16537</strain>
    </source>
</reference>
<gene>
    <name evidence="1" type="ORF">SAMN00777080_3856</name>
</gene>
<dbReference type="EMBL" id="LT838813">
    <property type="protein sequence ID" value="SMD45211.1"/>
    <property type="molecule type" value="Genomic_DNA"/>
</dbReference>
<protein>
    <submittedName>
        <fullName evidence="1">Uncharacterized protein</fullName>
    </submittedName>
</protein>
<sequence length="63" mass="7244">MCHNQRKLFHVLRIHIPFRRGGGFNDDKKRKLSYFRASCSDQGQTISDCAIIKNTAFVNKTAC</sequence>
<dbReference type="AlphaFoldDB" id="A0A1W2H8L0"/>
<dbReference type="Proteomes" id="UP000192333">
    <property type="component" value="Chromosome I"/>
</dbReference>